<keyword evidence="3" id="KW-1185">Reference proteome</keyword>
<evidence type="ECO:0000313" key="3">
    <source>
        <dbReference type="Proteomes" id="UP001178507"/>
    </source>
</evidence>
<feature type="non-terminal residue" evidence="2">
    <location>
        <position position="1"/>
    </location>
</feature>
<comment type="caution">
    <text evidence="2">The sequence shown here is derived from an EMBL/GenBank/DDBJ whole genome shotgun (WGS) entry which is preliminary data.</text>
</comment>
<keyword evidence="1" id="KW-0732">Signal</keyword>
<accession>A0AA36NH75</accession>
<dbReference type="EMBL" id="CAUJNA010003654">
    <property type="protein sequence ID" value="CAJ1407017.1"/>
    <property type="molecule type" value="Genomic_DNA"/>
</dbReference>
<evidence type="ECO:0000256" key="1">
    <source>
        <dbReference type="SAM" id="SignalP"/>
    </source>
</evidence>
<reference evidence="2" key="1">
    <citation type="submission" date="2023-08" db="EMBL/GenBank/DDBJ databases">
        <authorList>
            <person name="Chen Y."/>
            <person name="Shah S."/>
            <person name="Dougan E. K."/>
            <person name="Thang M."/>
            <person name="Chan C."/>
        </authorList>
    </citation>
    <scope>NUCLEOTIDE SEQUENCE</scope>
</reference>
<protein>
    <submittedName>
        <fullName evidence="2">Uncharacterized protein</fullName>
    </submittedName>
</protein>
<feature type="chain" id="PRO_5041381488" evidence="1">
    <location>
        <begin position="32"/>
        <end position="280"/>
    </location>
</feature>
<gene>
    <name evidence="2" type="ORF">EVOR1521_LOCUS28822</name>
</gene>
<dbReference type="AlphaFoldDB" id="A0AA36NH75"/>
<sequence length="280" mass="29990">LKAFAAQDISLQHVIMVPVLLALCGCMLAHAQLDIPDWDEVTAQDENVSAVEKLDVLDASSWAIPDRVVRCPVHEPAALNVAAGHVEMDTVFNESMMYSLVEGMLPAAAAGADLEKYDGLEMHFFNTKVSHFKVRLNDARQDVRFIAAVKVDNDGEHNLWLKWSDFHGEELMMGGIKPCSETSECRTIRPGSISSIAVLLPISNVESPANFRVTALTLDVLTSGGGNATNSTQLRPASDAELISFETTTGPSGMGPSSMVSFALGSSLSGLISGLLFLSV</sequence>
<name>A0AA36NH75_9DINO</name>
<evidence type="ECO:0000313" key="2">
    <source>
        <dbReference type="EMBL" id="CAJ1407017.1"/>
    </source>
</evidence>
<organism evidence="2 3">
    <name type="scientific">Effrenium voratum</name>
    <dbReference type="NCBI Taxonomy" id="2562239"/>
    <lineage>
        <taxon>Eukaryota</taxon>
        <taxon>Sar</taxon>
        <taxon>Alveolata</taxon>
        <taxon>Dinophyceae</taxon>
        <taxon>Suessiales</taxon>
        <taxon>Symbiodiniaceae</taxon>
        <taxon>Effrenium</taxon>
    </lineage>
</organism>
<dbReference type="Proteomes" id="UP001178507">
    <property type="component" value="Unassembled WGS sequence"/>
</dbReference>
<proteinExistence type="predicted"/>
<feature type="signal peptide" evidence="1">
    <location>
        <begin position="1"/>
        <end position="31"/>
    </location>
</feature>